<accession>A0A371D873</accession>
<sequence>MGSMAGPVLTGRTQEPHTENRSRRREREHSLLSAGGRCQGTGAFWGTGGSQRGRLEWYGNLQHDSNEQLHPFFYLSTIIVCFTRSIHWGYRRSRHRRCLLDSSSMRGALLLVSASSQAPVHTHRYGRRWYVIHDGTLICRPTHIPPAFRLKYTQELVRTPFAPPKALPAMEADRAGLDRNSSACIIASSYTPYLVTDPATACFRRLSTLQYGENRKLGVRTYRPAERAWTGVGSRFTRRAAELGCPAATSGESDGRRGRVPCFISSHFFTVLSNFLSDPRLSRRTSLALGQSIKLGPY</sequence>
<dbReference type="AlphaFoldDB" id="A0A371D873"/>
<dbReference type="Proteomes" id="UP000256964">
    <property type="component" value="Unassembled WGS sequence"/>
</dbReference>
<reference evidence="2 3" key="1">
    <citation type="journal article" date="2018" name="Biotechnol. Biofuels">
        <title>Integrative visual omics of the white-rot fungus Polyporus brumalis exposes the biotechnological potential of its oxidative enzymes for delignifying raw plant biomass.</title>
        <authorList>
            <person name="Miyauchi S."/>
            <person name="Rancon A."/>
            <person name="Drula E."/>
            <person name="Hage H."/>
            <person name="Chaduli D."/>
            <person name="Favel A."/>
            <person name="Grisel S."/>
            <person name="Henrissat B."/>
            <person name="Herpoel-Gimbert I."/>
            <person name="Ruiz-Duenas F.J."/>
            <person name="Chevret D."/>
            <person name="Hainaut M."/>
            <person name="Lin J."/>
            <person name="Wang M."/>
            <person name="Pangilinan J."/>
            <person name="Lipzen A."/>
            <person name="Lesage-Meessen L."/>
            <person name="Navarro D."/>
            <person name="Riley R."/>
            <person name="Grigoriev I.V."/>
            <person name="Zhou S."/>
            <person name="Raouche S."/>
            <person name="Rosso M.N."/>
        </authorList>
    </citation>
    <scope>NUCLEOTIDE SEQUENCE [LARGE SCALE GENOMIC DNA]</scope>
    <source>
        <strain evidence="2 3">BRFM 1820</strain>
    </source>
</reference>
<organism evidence="2 3">
    <name type="scientific">Lentinus brumalis</name>
    <dbReference type="NCBI Taxonomy" id="2498619"/>
    <lineage>
        <taxon>Eukaryota</taxon>
        <taxon>Fungi</taxon>
        <taxon>Dikarya</taxon>
        <taxon>Basidiomycota</taxon>
        <taxon>Agaricomycotina</taxon>
        <taxon>Agaricomycetes</taxon>
        <taxon>Polyporales</taxon>
        <taxon>Polyporaceae</taxon>
        <taxon>Lentinus</taxon>
    </lineage>
</organism>
<dbReference type="EMBL" id="KZ857409">
    <property type="protein sequence ID" value="RDX48745.1"/>
    <property type="molecule type" value="Genomic_DNA"/>
</dbReference>
<proteinExistence type="predicted"/>
<evidence type="ECO:0000313" key="3">
    <source>
        <dbReference type="Proteomes" id="UP000256964"/>
    </source>
</evidence>
<feature type="region of interest" description="Disordered" evidence="1">
    <location>
        <begin position="1"/>
        <end position="32"/>
    </location>
</feature>
<evidence type="ECO:0000256" key="1">
    <source>
        <dbReference type="SAM" id="MobiDB-lite"/>
    </source>
</evidence>
<evidence type="ECO:0000313" key="2">
    <source>
        <dbReference type="EMBL" id="RDX48745.1"/>
    </source>
</evidence>
<gene>
    <name evidence="2" type="ORF">OH76DRAFT_626271</name>
</gene>
<feature type="compositionally biased region" description="Basic and acidic residues" evidence="1">
    <location>
        <begin position="14"/>
        <end position="30"/>
    </location>
</feature>
<protein>
    <submittedName>
        <fullName evidence="2">Uncharacterized protein</fullName>
    </submittedName>
</protein>
<keyword evidence="3" id="KW-1185">Reference proteome</keyword>
<name>A0A371D873_9APHY</name>